<dbReference type="Proteomes" id="UP001501777">
    <property type="component" value="Unassembled WGS sequence"/>
</dbReference>
<dbReference type="Pfam" id="PF00656">
    <property type="entry name" value="Peptidase_C14"/>
    <property type="match status" value="1"/>
</dbReference>
<evidence type="ECO:0000259" key="2">
    <source>
        <dbReference type="Pfam" id="PF00656"/>
    </source>
</evidence>
<evidence type="ECO:0000313" key="3">
    <source>
        <dbReference type="EMBL" id="GAA2487421.1"/>
    </source>
</evidence>
<reference evidence="4" key="1">
    <citation type="journal article" date="2019" name="Int. J. Syst. Evol. Microbiol.">
        <title>The Global Catalogue of Microorganisms (GCM) 10K type strain sequencing project: providing services to taxonomists for standard genome sequencing and annotation.</title>
        <authorList>
            <consortium name="The Broad Institute Genomics Platform"/>
            <consortium name="The Broad Institute Genome Sequencing Center for Infectious Disease"/>
            <person name="Wu L."/>
            <person name="Ma J."/>
        </authorList>
    </citation>
    <scope>NUCLEOTIDE SEQUENCE [LARGE SCALE GENOMIC DNA]</scope>
    <source>
        <strain evidence="4">JCM 4395</strain>
    </source>
</reference>
<organism evidence="3 4">
    <name type="scientific">Streptomyces longisporus</name>
    <dbReference type="NCBI Taxonomy" id="1948"/>
    <lineage>
        <taxon>Bacteria</taxon>
        <taxon>Bacillati</taxon>
        <taxon>Actinomycetota</taxon>
        <taxon>Actinomycetes</taxon>
        <taxon>Kitasatosporales</taxon>
        <taxon>Streptomycetaceae</taxon>
        <taxon>Streptomyces</taxon>
    </lineage>
</organism>
<comment type="caution">
    <text evidence="3">The sequence shown here is derived from an EMBL/GenBank/DDBJ whole genome shotgun (WGS) entry which is preliminary data.</text>
</comment>
<evidence type="ECO:0000256" key="1">
    <source>
        <dbReference type="SAM" id="MobiDB-lite"/>
    </source>
</evidence>
<dbReference type="InterPro" id="IPR029030">
    <property type="entry name" value="Caspase-like_dom_sf"/>
</dbReference>
<dbReference type="NCBIfam" id="NF047832">
    <property type="entry name" value="caspase_w_EACC1"/>
    <property type="match status" value="1"/>
</dbReference>
<gene>
    <name evidence="3" type="ORF">GCM10010276_27340</name>
</gene>
<feature type="region of interest" description="Disordered" evidence="1">
    <location>
        <begin position="345"/>
        <end position="376"/>
    </location>
</feature>
<feature type="domain" description="Peptidase C14 caspase" evidence="2">
    <location>
        <begin position="11"/>
        <end position="227"/>
    </location>
</feature>
<protein>
    <recommendedName>
        <fullName evidence="2">Peptidase C14 caspase domain-containing protein</fullName>
    </recommendedName>
</protein>
<dbReference type="SUPFAM" id="SSF52129">
    <property type="entry name" value="Caspase-like"/>
    <property type="match status" value="1"/>
</dbReference>
<feature type="compositionally biased region" description="Polar residues" evidence="1">
    <location>
        <begin position="345"/>
        <end position="358"/>
    </location>
</feature>
<proteinExistence type="predicted"/>
<sequence>MSALPNPALSRAVLGGVSHYSKLESLPAVANNLKDLAAVLMSPLSWELPAEYCTVVAEPGTSHDLLDPISRAADEAQDTLLVYFAGHGLLDGRGELFLGLPGSVQGRSHTGVPYQALREILMDSRAQRHVIILDCCMSGRALGMMSGQDVLADQAEIDGSYLLAASPENGVALAPPGETYTAFTGGLLHLIREGIPGPARELDLDMIYEHLKRELAAQSKPIPQRRARNTAGRIVLAINPAFDLATAARAHRTADTPWPEPGNCHTSQAFIEALAKVRALTGWTIPEVSQRAAQPIAPGTIGALLNRKTMPRSWKTTGIYLEACGVPEEQLDAWKATWRRLRTLEQAQPVTPNPASVTSRRRSWPTKLIKRKRDSR</sequence>
<dbReference type="RefSeq" id="WP_344400447.1">
    <property type="nucleotide sequence ID" value="NZ_BAAASG010000007.1"/>
</dbReference>
<evidence type="ECO:0000313" key="4">
    <source>
        <dbReference type="Proteomes" id="UP001501777"/>
    </source>
</evidence>
<accession>A0ABP5YVF9</accession>
<keyword evidence="4" id="KW-1185">Reference proteome</keyword>
<dbReference type="InterPro" id="IPR011600">
    <property type="entry name" value="Pept_C14_caspase"/>
</dbReference>
<feature type="compositionally biased region" description="Basic residues" evidence="1">
    <location>
        <begin position="359"/>
        <end position="376"/>
    </location>
</feature>
<dbReference type="EMBL" id="BAAASG010000007">
    <property type="protein sequence ID" value="GAA2487421.1"/>
    <property type="molecule type" value="Genomic_DNA"/>
</dbReference>
<name>A0ABP5YVF9_STRLO</name>
<dbReference type="Gene3D" id="3.40.50.1460">
    <property type="match status" value="1"/>
</dbReference>